<proteinExistence type="predicted"/>
<keyword evidence="1" id="KW-0812">Transmembrane</keyword>
<evidence type="ECO:0000313" key="2">
    <source>
        <dbReference type="EMBL" id="GAF02680.1"/>
    </source>
</evidence>
<reference evidence="2 3" key="1">
    <citation type="journal article" date="2014" name="Genome Announc.">
        <title>Draft Genome Sequence of Cytophaga fermentans JCM 21142T, a Facultative Anaerobe Isolated from Marine Mud.</title>
        <authorList>
            <person name="Starns D."/>
            <person name="Oshima K."/>
            <person name="Suda W."/>
            <person name="Iino T."/>
            <person name="Yuki M."/>
            <person name="Inoue J."/>
            <person name="Kitamura K."/>
            <person name="Iida T."/>
            <person name="Darby A."/>
            <person name="Hattori M."/>
            <person name="Ohkuma M."/>
        </authorList>
    </citation>
    <scope>NUCLEOTIDE SEQUENCE [LARGE SCALE GENOMIC DNA]</scope>
    <source>
        <strain evidence="2 3">JCM 21142</strain>
    </source>
</reference>
<keyword evidence="1" id="KW-1133">Transmembrane helix</keyword>
<dbReference type="Proteomes" id="UP000019402">
    <property type="component" value="Unassembled WGS sequence"/>
</dbReference>
<feature type="transmembrane region" description="Helical" evidence="1">
    <location>
        <begin position="84"/>
        <end position="110"/>
    </location>
</feature>
<evidence type="ECO:0000313" key="3">
    <source>
        <dbReference type="Proteomes" id="UP000019402"/>
    </source>
</evidence>
<dbReference type="OrthoDB" id="1121478at2"/>
<feature type="transmembrane region" description="Helical" evidence="1">
    <location>
        <begin position="33"/>
        <end position="54"/>
    </location>
</feature>
<protein>
    <submittedName>
        <fullName evidence="2">SNARE associated Golgi protein</fullName>
    </submittedName>
</protein>
<accession>W7XWI2</accession>
<evidence type="ECO:0000256" key="1">
    <source>
        <dbReference type="SAM" id="Phobius"/>
    </source>
</evidence>
<keyword evidence="1" id="KW-0472">Membrane</keyword>
<feature type="transmembrane region" description="Helical" evidence="1">
    <location>
        <begin position="116"/>
        <end position="142"/>
    </location>
</feature>
<dbReference type="STRING" id="869213.GCA_000517085_01835"/>
<dbReference type="AlphaFoldDB" id="W7XWI2"/>
<gene>
    <name evidence="2" type="ORF">JCM21142_31320</name>
</gene>
<dbReference type="RefSeq" id="WP_027471560.1">
    <property type="nucleotide sequence ID" value="NZ_BAMD01000012.1"/>
</dbReference>
<name>W7XWI2_9BACT</name>
<feature type="transmembrane region" description="Helical" evidence="1">
    <location>
        <begin position="7"/>
        <end position="27"/>
    </location>
</feature>
<sequence length="146" mass="16414">MEELTKYLAVYFTGLLGIWKGIPVGIAMGITPFYTATLTSLDAISSALIVSFAGEPFRRWLMKKYGTKNMVHKQKKFNRWLQKYGISGLGLIATGLIGPLISLLIGMLLLKDTRKFLFYLLLGITLWSFGITYLAAPIVNWIKVMM</sequence>
<organism evidence="2 3">
    <name type="scientific">Saccharicrinis fermentans DSM 9555 = JCM 21142</name>
    <dbReference type="NCBI Taxonomy" id="869213"/>
    <lineage>
        <taxon>Bacteria</taxon>
        <taxon>Pseudomonadati</taxon>
        <taxon>Bacteroidota</taxon>
        <taxon>Bacteroidia</taxon>
        <taxon>Marinilabiliales</taxon>
        <taxon>Marinilabiliaceae</taxon>
        <taxon>Saccharicrinis</taxon>
    </lineage>
</organism>
<dbReference type="EMBL" id="BAMD01000012">
    <property type="protein sequence ID" value="GAF02680.1"/>
    <property type="molecule type" value="Genomic_DNA"/>
</dbReference>
<comment type="caution">
    <text evidence="2">The sequence shown here is derived from an EMBL/GenBank/DDBJ whole genome shotgun (WGS) entry which is preliminary data.</text>
</comment>
<keyword evidence="3" id="KW-1185">Reference proteome</keyword>